<keyword evidence="2" id="KW-0813">Transport</keyword>
<organism evidence="10 11">
    <name type="scientific">Macrococcus brunensis</name>
    <dbReference type="NCBI Taxonomy" id="198483"/>
    <lineage>
        <taxon>Bacteria</taxon>
        <taxon>Bacillati</taxon>
        <taxon>Bacillota</taxon>
        <taxon>Bacilli</taxon>
        <taxon>Bacillales</taxon>
        <taxon>Staphylococcaceae</taxon>
        <taxon>Macrococcus</taxon>
    </lineage>
</organism>
<dbReference type="GO" id="GO:0022857">
    <property type="term" value="F:transmembrane transporter activity"/>
    <property type="evidence" value="ECO:0007669"/>
    <property type="project" value="InterPro"/>
</dbReference>
<proteinExistence type="inferred from homology"/>
<keyword evidence="4 8" id="KW-0812">Transmembrane</keyword>
<dbReference type="InterPro" id="IPR000390">
    <property type="entry name" value="Small_drug/metabolite_transptr"/>
</dbReference>
<feature type="transmembrane region" description="Helical" evidence="9">
    <location>
        <begin position="86"/>
        <end position="105"/>
    </location>
</feature>
<comment type="caution">
    <text evidence="10">The sequence shown here is derived from an EMBL/GenBank/DDBJ whole genome shotgun (WGS) entry which is preliminary data.</text>
</comment>
<dbReference type="OrthoDB" id="21828at2"/>
<evidence type="ECO:0000256" key="2">
    <source>
        <dbReference type="ARBA" id="ARBA00022448"/>
    </source>
</evidence>
<evidence type="ECO:0000256" key="3">
    <source>
        <dbReference type="ARBA" id="ARBA00022475"/>
    </source>
</evidence>
<dbReference type="GO" id="GO:0005886">
    <property type="term" value="C:plasma membrane"/>
    <property type="evidence" value="ECO:0007669"/>
    <property type="project" value="UniProtKB-SubCell"/>
</dbReference>
<gene>
    <name evidence="10" type="ORF">ERX27_03855</name>
</gene>
<evidence type="ECO:0000256" key="9">
    <source>
        <dbReference type="SAM" id="Phobius"/>
    </source>
</evidence>
<dbReference type="Gene3D" id="1.10.3730.20">
    <property type="match status" value="1"/>
</dbReference>
<evidence type="ECO:0000313" key="11">
    <source>
        <dbReference type="Proteomes" id="UP000295310"/>
    </source>
</evidence>
<evidence type="ECO:0000256" key="6">
    <source>
        <dbReference type="ARBA" id="ARBA00023136"/>
    </source>
</evidence>
<dbReference type="PANTHER" id="PTHR30561">
    <property type="entry name" value="SMR FAMILY PROTON-DEPENDENT DRUG EFFLUX TRANSPORTER SUGE"/>
    <property type="match status" value="1"/>
</dbReference>
<comment type="similarity">
    <text evidence="7 8">Belongs to the drug/metabolite transporter (DMT) superfamily. Small multidrug resistance (SMR) (TC 2.A.7.1) family.</text>
</comment>
<protein>
    <submittedName>
        <fullName evidence="10">Multidrug efflux SMR transporter</fullName>
    </submittedName>
</protein>
<dbReference type="Pfam" id="PF00893">
    <property type="entry name" value="Multi_Drug_Res"/>
    <property type="match status" value="1"/>
</dbReference>
<evidence type="ECO:0000256" key="4">
    <source>
        <dbReference type="ARBA" id="ARBA00022692"/>
    </source>
</evidence>
<evidence type="ECO:0000256" key="7">
    <source>
        <dbReference type="ARBA" id="ARBA00038032"/>
    </source>
</evidence>
<dbReference type="FunFam" id="1.10.3730.20:FF:000001">
    <property type="entry name" value="Quaternary ammonium compound resistance transporter SugE"/>
    <property type="match status" value="1"/>
</dbReference>
<dbReference type="InterPro" id="IPR037185">
    <property type="entry name" value="EmrE-like"/>
</dbReference>
<dbReference type="Proteomes" id="UP000295310">
    <property type="component" value="Unassembled WGS sequence"/>
</dbReference>
<feature type="transmembrane region" description="Helical" evidence="9">
    <location>
        <begin position="35"/>
        <end position="52"/>
    </location>
</feature>
<keyword evidence="5 9" id="KW-1133">Transmembrane helix</keyword>
<evidence type="ECO:0000256" key="1">
    <source>
        <dbReference type="ARBA" id="ARBA00004651"/>
    </source>
</evidence>
<dbReference type="InterPro" id="IPR045324">
    <property type="entry name" value="Small_multidrug_res"/>
</dbReference>
<evidence type="ECO:0000256" key="5">
    <source>
        <dbReference type="ARBA" id="ARBA00022989"/>
    </source>
</evidence>
<dbReference type="PANTHER" id="PTHR30561:SF0">
    <property type="entry name" value="GUANIDINIUM EXPORTER"/>
    <property type="match status" value="1"/>
</dbReference>
<accession>A0A4R6BEM6</accession>
<reference evidence="10 11" key="1">
    <citation type="submission" date="2019-01" db="EMBL/GenBank/DDBJ databases">
        <title>Draft genome sequences of the type strains of six Macrococcus species.</title>
        <authorList>
            <person name="Mazhar S."/>
            <person name="Altermann E."/>
            <person name="Hill C."/>
            <person name="Mcauliffe O."/>
        </authorList>
    </citation>
    <scope>NUCLEOTIDE SEQUENCE [LARGE SCALE GENOMIC DNA]</scope>
    <source>
        <strain evidence="10 11">CCM4811</strain>
    </source>
</reference>
<sequence length="111" mass="12402">MNKSWLYLIIGGLLEVVWAVGLKYSHGFTDIPWTLFTVVVMALSFYFFAYCLTHMEVGMAYAIYTGIGAVGTVLYGYFFLDEPMSVLKIFFLALLIASIVGLKFVEGAEES</sequence>
<feature type="transmembrane region" description="Helical" evidence="9">
    <location>
        <begin position="59"/>
        <end position="80"/>
    </location>
</feature>
<dbReference type="RefSeq" id="WP_133431519.1">
    <property type="nucleotide sequence ID" value="NZ_CP092172.1"/>
</dbReference>
<keyword evidence="6 9" id="KW-0472">Membrane</keyword>
<evidence type="ECO:0000256" key="8">
    <source>
        <dbReference type="RuleBase" id="RU003942"/>
    </source>
</evidence>
<dbReference type="SUPFAM" id="SSF103481">
    <property type="entry name" value="Multidrug resistance efflux transporter EmrE"/>
    <property type="match status" value="1"/>
</dbReference>
<dbReference type="EMBL" id="SCWA01000005">
    <property type="protein sequence ID" value="TDL98280.1"/>
    <property type="molecule type" value="Genomic_DNA"/>
</dbReference>
<name>A0A4R6BEM6_9STAP</name>
<comment type="subcellular location">
    <subcellularLocation>
        <location evidence="1 8">Cell membrane</location>
        <topology evidence="1 8">Multi-pass membrane protein</topology>
    </subcellularLocation>
</comment>
<keyword evidence="11" id="KW-1185">Reference proteome</keyword>
<evidence type="ECO:0000313" key="10">
    <source>
        <dbReference type="EMBL" id="TDL98280.1"/>
    </source>
</evidence>
<dbReference type="AlphaFoldDB" id="A0A4R6BEM6"/>
<keyword evidence="3" id="KW-1003">Cell membrane</keyword>